<reference evidence="5" key="1">
    <citation type="submission" date="2017-04" db="EMBL/GenBank/DDBJ databases">
        <title>Complete Genome Sequences of Twelve Strains of a Stable Defined Moderately Diverse Mouse Microbiota 2 (sDMDMm2).</title>
        <authorList>
            <person name="Uchimura Y."/>
            <person name="Wyss M."/>
            <person name="Brugiroux S."/>
            <person name="Limenitakis J.P."/>
            <person name="Stecher B."/>
            <person name="McCoy K.D."/>
            <person name="Macpherson A.J."/>
        </authorList>
    </citation>
    <scope>NUCLEOTIDE SEQUENCE</scope>
    <source>
        <strain evidence="5">YL58</strain>
    </source>
</reference>
<dbReference type="InterPro" id="IPR003313">
    <property type="entry name" value="AraC-bd"/>
</dbReference>
<evidence type="ECO:0000256" key="3">
    <source>
        <dbReference type="ARBA" id="ARBA00023163"/>
    </source>
</evidence>
<dbReference type="SUPFAM" id="SSF46689">
    <property type="entry name" value="Homeodomain-like"/>
    <property type="match status" value="2"/>
</dbReference>
<proteinExistence type="predicted"/>
<dbReference type="InterPro" id="IPR014710">
    <property type="entry name" value="RmlC-like_jellyroll"/>
</dbReference>
<feature type="domain" description="HTH araC/xylS-type" evidence="4">
    <location>
        <begin position="205"/>
        <end position="303"/>
    </location>
</feature>
<evidence type="ECO:0000313" key="6">
    <source>
        <dbReference type="Proteomes" id="UP000092574"/>
    </source>
</evidence>
<dbReference type="AlphaFoldDB" id="A0A1C7I4Q3"/>
<evidence type="ECO:0000256" key="2">
    <source>
        <dbReference type="ARBA" id="ARBA00023125"/>
    </source>
</evidence>
<dbReference type="SUPFAM" id="SSF51182">
    <property type="entry name" value="RmlC-like cupins"/>
    <property type="match status" value="1"/>
</dbReference>
<dbReference type="SMART" id="SM00342">
    <property type="entry name" value="HTH_ARAC"/>
    <property type="match status" value="1"/>
</dbReference>
<dbReference type="PANTHER" id="PTHR43280">
    <property type="entry name" value="ARAC-FAMILY TRANSCRIPTIONAL REGULATOR"/>
    <property type="match status" value="1"/>
</dbReference>
<dbReference type="RefSeq" id="WP_065540886.1">
    <property type="nucleotide sequence ID" value="NZ_CP015405.2"/>
</dbReference>
<keyword evidence="1" id="KW-0805">Transcription regulation</keyword>
<dbReference type="Pfam" id="PF02311">
    <property type="entry name" value="AraC_binding"/>
    <property type="match status" value="1"/>
</dbReference>
<sequence>MKLPDNSDIDLKEQKDHGTASFPCGLYEIFEVTKWEGVKHHWHDEVEILYFMKGEFALDVNMETYTIQEECFYFINAGELHSIQPKSACLESAVLFHPRILSFDNYDIAQSRILQPLLKRKLFFPLCLTPKDTAFTAVKKEYLDMVNVFYQSGSYLSKEGQTVTEDLPSQLFIRAGLLKILGILAGAGLLTTQEKTDDYRVEIIKNSLAYIHEHYQEKFYIHDLARQAGMNEQYFCRFFKKAIGRTPITYINEYRIGRAITRLQDTDLPVMDICLDCGFNNLGNFLREFRKKTGATPLQYRKTFRSEKS</sequence>
<keyword evidence="6" id="KW-1185">Reference proteome</keyword>
<dbReference type="PROSITE" id="PS00041">
    <property type="entry name" value="HTH_ARAC_FAMILY_1"/>
    <property type="match status" value="1"/>
</dbReference>
<keyword evidence="2" id="KW-0238">DNA-binding</keyword>
<evidence type="ECO:0000256" key="1">
    <source>
        <dbReference type="ARBA" id="ARBA00023015"/>
    </source>
</evidence>
<dbReference type="CDD" id="cd02208">
    <property type="entry name" value="cupin_RmlC-like"/>
    <property type="match status" value="1"/>
</dbReference>
<keyword evidence="3" id="KW-0804">Transcription</keyword>
<dbReference type="PROSITE" id="PS01124">
    <property type="entry name" value="HTH_ARAC_FAMILY_2"/>
    <property type="match status" value="1"/>
</dbReference>
<dbReference type="InterPro" id="IPR020449">
    <property type="entry name" value="Tscrpt_reg_AraC-type_HTH"/>
</dbReference>
<dbReference type="InterPro" id="IPR018062">
    <property type="entry name" value="HTH_AraC-typ_CS"/>
</dbReference>
<dbReference type="GO" id="GO:0003700">
    <property type="term" value="F:DNA-binding transcription factor activity"/>
    <property type="evidence" value="ECO:0007669"/>
    <property type="project" value="InterPro"/>
</dbReference>
<dbReference type="GO" id="GO:0043565">
    <property type="term" value="F:sequence-specific DNA binding"/>
    <property type="evidence" value="ECO:0007669"/>
    <property type="project" value="InterPro"/>
</dbReference>
<dbReference type="PANTHER" id="PTHR43280:SF28">
    <property type="entry name" value="HTH-TYPE TRANSCRIPTIONAL ACTIVATOR RHAS"/>
    <property type="match status" value="1"/>
</dbReference>
<dbReference type="KEGG" id="byl:A4V09_02095"/>
<organism evidence="5 6">
    <name type="scientific">Blautia pseudococcoides</name>
    <dbReference type="NCBI Taxonomy" id="1796616"/>
    <lineage>
        <taxon>Bacteria</taxon>
        <taxon>Bacillati</taxon>
        <taxon>Bacillota</taxon>
        <taxon>Clostridia</taxon>
        <taxon>Lachnospirales</taxon>
        <taxon>Lachnospiraceae</taxon>
        <taxon>Blautia</taxon>
    </lineage>
</organism>
<dbReference type="InterPro" id="IPR018060">
    <property type="entry name" value="HTH_AraC"/>
</dbReference>
<dbReference type="Proteomes" id="UP000092574">
    <property type="component" value="Chromosome"/>
</dbReference>
<protein>
    <submittedName>
        <fullName evidence="5">AraC family transcriptional regulator</fullName>
    </submittedName>
</protein>
<evidence type="ECO:0000313" key="5">
    <source>
        <dbReference type="EMBL" id="ANU74657.1"/>
    </source>
</evidence>
<evidence type="ECO:0000259" key="4">
    <source>
        <dbReference type="PROSITE" id="PS01124"/>
    </source>
</evidence>
<dbReference type="Gene3D" id="2.60.120.10">
    <property type="entry name" value="Jelly Rolls"/>
    <property type="match status" value="1"/>
</dbReference>
<dbReference type="PRINTS" id="PR00032">
    <property type="entry name" value="HTHARAC"/>
</dbReference>
<gene>
    <name evidence="5" type="ORF">A4V09_02095</name>
</gene>
<dbReference type="Gene3D" id="1.10.10.60">
    <property type="entry name" value="Homeodomain-like"/>
    <property type="match status" value="2"/>
</dbReference>
<dbReference type="STRING" id="1796616.A4V09_02095"/>
<accession>A0A1C7I4Q3</accession>
<dbReference type="InterPro" id="IPR009057">
    <property type="entry name" value="Homeodomain-like_sf"/>
</dbReference>
<dbReference type="OrthoDB" id="9778008at2"/>
<name>A0A1C7I4Q3_9FIRM</name>
<dbReference type="EMBL" id="CP015405">
    <property type="protein sequence ID" value="ANU74657.1"/>
    <property type="molecule type" value="Genomic_DNA"/>
</dbReference>
<dbReference type="InterPro" id="IPR011051">
    <property type="entry name" value="RmlC_Cupin_sf"/>
</dbReference>
<dbReference type="Pfam" id="PF12833">
    <property type="entry name" value="HTH_18"/>
    <property type="match status" value="1"/>
</dbReference>